<dbReference type="Pfam" id="PF24981">
    <property type="entry name" value="Beta-prop_ATRN-LZTR1"/>
    <property type="match status" value="1"/>
</dbReference>
<protein>
    <submittedName>
        <fullName evidence="5">Serine/threonine-protein phosphatase</fullName>
    </submittedName>
</protein>
<keyword evidence="1" id="KW-0880">Kelch repeat</keyword>
<dbReference type="InterPro" id="IPR015915">
    <property type="entry name" value="Kelch-typ_b-propeller"/>
</dbReference>
<evidence type="ECO:0000259" key="4">
    <source>
        <dbReference type="Pfam" id="PF24981"/>
    </source>
</evidence>
<dbReference type="EMBL" id="BPLF01000004">
    <property type="protein sequence ID" value="GIX65356.1"/>
    <property type="molecule type" value="Genomic_DNA"/>
</dbReference>
<dbReference type="PANTHER" id="PTHR46093:SF18">
    <property type="entry name" value="FIBRONECTIN TYPE-III DOMAIN-CONTAINING PROTEIN"/>
    <property type="match status" value="1"/>
</dbReference>
<organism evidence="5 6">
    <name type="scientific">Babesia caballi</name>
    <dbReference type="NCBI Taxonomy" id="5871"/>
    <lineage>
        <taxon>Eukaryota</taxon>
        <taxon>Sar</taxon>
        <taxon>Alveolata</taxon>
        <taxon>Apicomplexa</taxon>
        <taxon>Aconoidasida</taxon>
        <taxon>Piroplasmida</taxon>
        <taxon>Babesiidae</taxon>
        <taxon>Babesia</taxon>
    </lineage>
</organism>
<evidence type="ECO:0000256" key="3">
    <source>
        <dbReference type="SAM" id="MobiDB-lite"/>
    </source>
</evidence>
<dbReference type="Gene3D" id="2.120.10.80">
    <property type="entry name" value="Kelch-type beta propeller"/>
    <property type="match status" value="1"/>
</dbReference>
<comment type="caution">
    <text evidence="5">The sequence shown here is derived from an EMBL/GenBank/DDBJ whole genome shotgun (WGS) entry which is preliminary data.</text>
</comment>
<sequence length="616" mass="67763">MINFIEGRLGHSLDAFVVAGDQCRLKQIHDECRIHTEHAGNGISKCSDVDLLAYQKKATLRNRVALLLEAAPHHAKGTATHELTLNSEEARQVVHGAWQAHQSDRFWNTLDAEEELDFPFEELNPSIVDHLVSGKCTIQPDFRTGHVRELLQKVLPTCEKGGVFERTARSRRASDSCHLIAIFGGAVPTEAQLMNCDGDLSLTNIIDCRCRLAASSPRAAVEDLEVNKDLFVIPVKDTLSQWITIDAAGGPDARAFHASTVIYADLVTPILCVIGGFGSGRRLMDMTLHMMPLVQIDDEYTWFTLETAGPQPGPRYGHTMGQVGQWLTIFGGTNGSEIMNDLWALNIDTGMFQEASVRSANMWTRVQTSVGPLPPPRCFHAAVKIGLHAANPIIVYGGVSNDETSRAYSLRTDKFGDFRWNILPITVKGPMEKRAFHSMAYCDGQVVITGGEDFTSPTPTVNQCLVYYINAREFQYTEEALPLTGHRSTVIDGAMYHFGGLRSVASRVYLEPIAGPKGFDEALHIRATIEQQCMMEILTELENKNKDKDAAPVAPGGVDWEARRAELLDAGKDSPLPSTRELAAGKSSRPMRQAAKKCAEKIVEEMAKTVAANAHN</sequence>
<reference evidence="5 6" key="1">
    <citation type="submission" date="2021-06" db="EMBL/GenBank/DDBJ databases">
        <title>Genome sequence of Babesia caballi.</title>
        <authorList>
            <person name="Yamagishi J."/>
            <person name="Kidaka T."/>
            <person name="Ochi A."/>
        </authorList>
    </citation>
    <scope>NUCLEOTIDE SEQUENCE [LARGE SCALE GENOMIC DNA]</scope>
    <source>
        <strain evidence="5">USDA-D6B2</strain>
    </source>
</reference>
<gene>
    <name evidence="5" type="ORF">BcabD6B2_47910</name>
</gene>
<keyword evidence="2" id="KW-0677">Repeat</keyword>
<accession>A0AAV4LYS2</accession>
<feature type="domain" description="Attractin/MKLN-like beta-propeller" evidence="4">
    <location>
        <begin position="294"/>
        <end position="501"/>
    </location>
</feature>
<name>A0AAV4LYS2_BABCB</name>
<dbReference type="InterPro" id="IPR056737">
    <property type="entry name" value="Beta-prop_ATRN-MKLN-like"/>
</dbReference>
<dbReference type="GeneID" id="94196837"/>
<keyword evidence="6" id="KW-1185">Reference proteome</keyword>
<dbReference type="PANTHER" id="PTHR46093">
    <property type="entry name" value="ACYL-COA-BINDING DOMAIN-CONTAINING PROTEIN 5"/>
    <property type="match status" value="1"/>
</dbReference>
<evidence type="ECO:0000313" key="5">
    <source>
        <dbReference type="EMBL" id="GIX65356.1"/>
    </source>
</evidence>
<evidence type="ECO:0000256" key="2">
    <source>
        <dbReference type="ARBA" id="ARBA00022737"/>
    </source>
</evidence>
<dbReference type="SUPFAM" id="SSF117281">
    <property type="entry name" value="Kelch motif"/>
    <property type="match status" value="1"/>
</dbReference>
<evidence type="ECO:0000313" key="6">
    <source>
        <dbReference type="Proteomes" id="UP001497744"/>
    </source>
</evidence>
<dbReference type="RefSeq" id="XP_067717425.1">
    <property type="nucleotide sequence ID" value="XM_067861324.1"/>
</dbReference>
<evidence type="ECO:0000256" key="1">
    <source>
        <dbReference type="ARBA" id="ARBA00022441"/>
    </source>
</evidence>
<dbReference type="Proteomes" id="UP001497744">
    <property type="component" value="Unassembled WGS sequence"/>
</dbReference>
<proteinExistence type="predicted"/>
<feature type="region of interest" description="Disordered" evidence="3">
    <location>
        <begin position="568"/>
        <end position="597"/>
    </location>
</feature>
<dbReference type="AlphaFoldDB" id="A0AAV4LYS2"/>